<dbReference type="AlphaFoldDB" id="A0A559SQ19"/>
<protein>
    <submittedName>
        <fullName evidence="5">Nucleoid DNA-binding protein</fullName>
    </submittedName>
</protein>
<comment type="caution">
    <text evidence="5">The sequence shown here is derived from an EMBL/GenBank/DDBJ whole genome shotgun (WGS) entry which is preliminary data.</text>
</comment>
<comment type="similarity">
    <text evidence="1 4">Belongs to the bacterial histone-like protein family.</text>
</comment>
<dbReference type="Gene3D" id="4.10.520.10">
    <property type="entry name" value="IHF-like DNA-binding proteins"/>
    <property type="match status" value="1"/>
</dbReference>
<dbReference type="GO" id="GO:0005829">
    <property type="term" value="C:cytosol"/>
    <property type="evidence" value="ECO:0007669"/>
    <property type="project" value="TreeGrafter"/>
</dbReference>
<dbReference type="InterPro" id="IPR010992">
    <property type="entry name" value="IHF-like_DNA-bd_dom_sf"/>
</dbReference>
<dbReference type="SUPFAM" id="SSF47729">
    <property type="entry name" value="IHF-like DNA-binding proteins"/>
    <property type="match status" value="1"/>
</dbReference>
<evidence type="ECO:0000313" key="6">
    <source>
        <dbReference type="Proteomes" id="UP000319824"/>
    </source>
</evidence>
<evidence type="ECO:0000256" key="2">
    <source>
        <dbReference type="ARBA" id="ARBA00023067"/>
    </source>
</evidence>
<dbReference type="PRINTS" id="PR01727">
    <property type="entry name" value="DNABINDINGHU"/>
</dbReference>
<dbReference type="PANTHER" id="PTHR33175">
    <property type="entry name" value="DNA-BINDING PROTEIN HU"/>
    <property type="match status" value="1"/>
</dbReference>
<dbReference type="SMART" id="SM00411">
    <property type="entry name" value="BHL"/>
    <property type="match status" value="1"/>
</dbReference>
<dbReference type="GO" id="GO:0030261">
    <property type="term" value="P:chromosome condensation"/>
    <property type="evidence" value="ECO:0007669"/>
    <property type="project" value="UniProtKB-KW"/>
</dbReference>
<proteinExistence type="inferred from homology"/>
<accession>A0A559SQ19</accession>
<evidence type="ECO:0000256" key="3">
    <source>
        <dbReference type="ARBA" id="ARBA00023125"/>
    </source>
</evidence>
<dbReference type="Proteomes" id="UP000319824">
    <property type="component" value="Unassembled WGS sequence"/>
</dbReference>
<reference evidence="5 6" key="1">
    <citation type="submission" date="2019-06" db="EMBL/GenBank/DDBJ databases">
        <title>Pac Bio to generate improved reference genome sequences for organisms with transposon mutant libraries (support for FEBA project).</title>
        <authorList>
            <person name="Blow M."/>
        </authorList>
    </citation>
    <scope>NUCLEOTIDE SEQUENCE [LARGE SCALE GENOMIC DNA]</scope>
    <source>
        <strain evidence="5 6">USDA 1844</strain>
    </source>
</reference>
<organism evidence="5 6">
    <name type="scientific">Rhizobium mongolense USDA 1844</name>
    <dbReference type="NCBI Taxonomy" id="1079460"/>
    <lineage>
        <taxon>Bacteria</taxon>
        <taxon>Pseudomonadati</taxon>
        <taxon>Pseudomonadota</taxon>
        <taxon>Alphaproteobacteria</taxon>
        <taxon>Hyphomicrobiales</taxon>
        <taxon>Rhizobiaceae</taxon>
        <taxon>Rhizobium/Agrobacterium group</taxon>
        <taxon>Rhizobium</taxon>
    </lineage>
</organism>
<dbReference type="InterPro" id="IPR020816">
    <property type="entry name" value="Histone-like_DNA-bd_CS"/>
</dbReference>
<dbReference type="PANTHER" id="PTHR33175:SF3">
    <property type="entry name" value="DNA-BINDING PROTEIN HU-BETA"/>
    <property type="match status" value="1"/>
</dbReference>
<keyword evidence="3 5" id="KW-0238">DNA-binding</keyword>
<dbReference type="PROSITE" id="PS00045">
    <property type="entry name" value="HISTONE_LIKE"/>
    <property type="match status" value="1"/>
</dbReference>
<dbReference type="GO" id="GO:0003677">
    <property type="term" value="F:DNA binding"/>
    <property type="evidence" value="ECO:0007669"/>
    <property type="project" value="UniProtKB-KW"/>
</dbReference>
<sequence>MRQVQPSLTERCLPHLCQNAAKLGKGWLKTPAFFVKTSQSRLLFLDLQGFWVAAGLMKLILCLAYRFESFRTIERGGNMNKNELVSAVAEKAGLTKADAASAVDAVFDVVQAELKKKGDIRLAGFGSFTVSHRAATKGRNPSTGAEVNIPARNVPKFTPGKGLKDAVNG</sequence>
<evidence type="ECO:0000313" key="5">
    <source>
        <dbReference type="EMBL" id="TVZ64448.1"/>
    </source>
</evidence>
<gene>
    <name evidence="5" type="ORF">BCL32_4698</name>
</gene>
<keyword evidence="2" id="KW-0226">DNA condensation</keyword>
<dbReference type="EMBL" id="VISO01000003">
    <property type="protein sequence ID" value="TVZ64448.1"/>
    <property type="molecule type" value="Genomic_DNA"/>
</dbReference>
<name>A0A559SQ19_9HYPH</name>
<dbReference type="CDD" id="cd13831">
    <property type="entry name" value="HU"/>
    <property type="match status" value="1"/>
</dbReference>
<evidence type="ECO:0000256" key="4">
    <source>
        <dbReference type="RuleBase" id="RU003939"/>
    </source>
</evidence>
<dbReference type="InterPro" id="IPR000119">
    <property type="entry name" value="Hist_DNA-bd"/>
</dbReference>
<dbReference type="Pfam" id="PF00216">
    <property type="entry name" value="Bac_DNA_binding"/>
    <property type="match status" value="1"/>
</dbReference>
<evidence type="ECO:0000256" key="1">
    <source>
        <dbReference type="ARBA" id="ARBA00010529"/>
    </source>
</evidence>
<dbReference type="GO" id="GO:0030527">
    <property type="term" value="F:structural constituent of chromatin"/>
    <property type="evidence" value="ECO:0007669"/>
    <property type="project" value="InterPro"/>
</dbReference>